<dbReference type="OrthoDB" id="2400393at2759"/>
<evidence type="ECO:0000313" key="3">
    <source>
        <dbReference type="Proteomes" id="UP000078512"/>
    </source>
</evidence>
<dbReference type="PANTHER" id="PTHR46599:SF3">
    <property type="entry name" value="PIGGYBAC TRANSPOSABLE ELEMENT-DERIVED PROTEIN 4"/>
    <property type="match status" value="1"/>
</dbReference>
<dbReference type="PANTHER" id="PTHR46599">
    <property type="entry name" value="PIGGYBAC TRANSPOSABLE ELEMENT-DERIVED PROTEIN 4"/>
    <property type="match status" value="1"/>
</dbReference>
<evidence type="ECO:0000259" key="1">
    <source>
        <dbReference type="Pfam" id="PF13843"/>
    </source>
</evidence>
<dbReference type="STRING" id="1314771.A0A197JRL5"/>
<keyword evidence="3" id="KW-1185">Reference proteome</keyword>
<dbReference type="AlphaFoldDB" id="A0A197JRL5"/>
<feature type="domain" description="PiggyBac transposable element-derived protein" evidence="1">
    <location>
        <begin position="5"/>
        <end position="122"/>
    </location>
</feature>
<reference evidence="2 3" key="1">
    <citation type="submission" date="2016-05" db="EMBL/GenBank/DDBJ databases">
        <title>Genome sequencing reveals origins of a unique bacterial endosymbiosis in the earliest lineages of terrestrial Fungi.</title>
        <authorList>
            <consortium name="DOE Joint Genome Institute"/>
            <person name="Uehling J."/>
            <person name="Gryganskyi A."/>
            <person name="Hameed K."/>
            <person name="Tschaplinski T."/>
            <person name="Misztal P."/>
            <person name="Wu S."/>
            <person name="Desiro A."/>
            <person name="Vande Pol N."/>
            <person name="Du Z.-Y."/>
            <person name="Zienkiewicz A."/>
            <person name="Zienkiewicz K."/>
            <person name="Morin E."/>
            <person name="Tisserant E."/>
            <person name="Splivallo R."/>
            <person name="Hainaut M."/>
            <person name="Henrissat B."/>
            <person name="Ohm R."/>
            <person name="Kuo A."/>
            <person name="Yan J."/>
            <person name="Lipzen A."/>
            <person name="Nolan M."/>
            <person name="Labutti K."/>
            <person name="Barry K."/>
            <person name="Goldstein A."/>
            <person name="Labbe J."/>
            <person name="Schadt C."/>
            <person name="Tuskan G."/>
            <person name="Grigoriev I."/>
            <person name="Martin F."/>
            <person name="Vilgalys R."/>
            <person name="Bonito G."/>
        </authorList>
    </citation>
    <scope>NUCLEOTIDE SEQUENCE [LARGE SCALE GENOMIC DNA]</scope>
    <source>
        <strain evidence="2 3">AG-77</strain>
    </source>
</reference>
<protein>
    <recommendedName>
        <fullName evidence="1">PiggyBac transposable element-derived protein domain-containing protein</fullName>
    </recommendedName>
</protein>
<sequence length="133" mass="15110">SKRFLHVSDHTTPHVNYYDKVQPLMGHVQSASQKHYVPQTCVSLDEMVVRFGGRSQHTYRLKGKPTPVGYKILALCDAGYTYAFLPESRISQAKEVPTQGAVDDERLSMTGRKVMHLVEQLPFDTHVFQRVHG</sequence>
<proteinExistence type="predicted"/>
<dbReference type="InterPro" id="IPR029526">
    <property type="entry name" value="PGBD"/>
</dbReference>
<organism evidence="2 3">
    <name type="scientific">Linnemannia elongata AG-77</name>
    <dbReference type="NCBI Taxonomy" id="1314771"/>
    <lineage>
        <taxon>Eukaryota</taxon>
        <taxon>Fungi</taxon>
        <taxon>Fungi incertae sedis</taxon>
        <taxon>Mucoromycota</taxon>
        <taxon>Mortierellomycotina</taxon>
        <taxon>Mortierellomycetes</taxon>
        <taxon>Mortierellales</taxon>
        <taxon>Mortierellaceae</taxon>
        <taxon>Linnemannia</taxon>
    </lineage>
</organism>
<accession>A0A197JRL5</accession>
<name>A0A197JRL5_9FUNG</name>
<dbReference type="Proteomes" id="UP000078512">
    <property type="component" value="Unassembled WGS sequence"/>
</dbReference>
<feature type="non-terminal residue" evidence="2">
    <location>
        <position position="1"/>
    </location>
</feature>
<gene>
    <name evidence="2" type="ORF">K457DRAFT_1833521</name>
</gene>
<dbReference type="EMBL" id="KV442052">
    <property type="protein sequence ID" value="OAQ27927.1"/>
    <property type="molecule type" value="Genomic_DNA"/>
</dbReference>
<evidence type="ECO:0000313" key="2">
    <source>
        <dbReference type="EMBL" id="OAQ27927.1"/>
    </source>
</evidence>
<dbReference type="Pfam" id="PF13843">
    <property type="entry name" value="DDE_Tnp_1_7"/>
    <property type="match status" value="1"/>
</dbReference>